<evidence type="ECO:0000256" key="1">
    <source>
        <dbReference type="SAM" id="Phobius"/>
    </source>
</evidence>
<evidence type="ECO:0000313" key="2">
    <source>
        <dbReference type="EMBL" id="MEI4279592.1"/>
    </source>
</evidence>
<feature type="transmembrane region" description="Helical" evidence="1">
    <location>
        <begin position="113"/>
        <end position="136"/>
    </location>
</feature>
<dbReference type="EMBL" id="JBAPLV010000015">
    <property type="protein sequence ID" value="MEI4279592.1"/>
    <property type="molecule type" value="Genomic_DNA"/>
</dbReference>
<protein>
    <recommendedName>
        <fullName evidence="4">Integral membrane protein</fullName>
    </recommendedName>
</protein>
<organism evidence="2 3">
    <name type="scientific">Klenkia terrae</name>
    <dbReference type="NCBI Taxonomy" id="1052259"/>
    <lineage>
        <taxon>Bacteria</taxon>
        <taxon>Bacillati</taxon>
        <taxon>Actinomycetota</taxon>
        <taxon>Actinomycetes</taxon>
        <taxon>Geodermatophilales</taxon>
        <taxon>Geodermatophilaceae</taxon>
        <taxon>Klenkia</taxon>
    </lineage>
</organism>
<keyword evidence="1" id="KW-0472">Membrane</keyword>
<feature type="transmembrane region" description="Helical" evidence="1">
    <location>
        <begin position="77"/>
        <end position="101"/>
    </location>
</feature>
<feature type="transmembrane region" description="Helical" evidence="1">
    <location>
        <begin position="142"/>
        <end position="163"/>
    </location>
</feature>
<comment type="caution">
    <text evidence="2">The sequence shown here is derived from an EMBL/GenBank/DDBJ whole genome shotgun (WGS) entry which is preliminary data.</text>
</comment>
<name>A0ABU8E7G5_9ACTN</name>
<dbReference type="Proteomes" id="UP001373496">
    <property type="component" value="Unassembled WGS sequence"/>
</dbReference>
<reference evidence="2 3" key="1">
    <citation type="submission" date="2024-03" db="EMBL/GenBank/DDBJ databases">
        <title>Draft genome sequence of Klenkia terrae.</title>
        <authorList>
            <person name="Duangmal K."/>
            <person name="Chantavorakit T."/>
        </authorList>
    </citation>
    <scope>NUCLEOTIDE SEQUENCE [LARGE SCALE GENOMIC DNA]</scope>
    <source>
        <strain evidence="2 3">JCM 17786</strain>
    </source>
</reference>
<sequence>MSRPLPPLMESAKAVQGAGPPRGFGPPVGAVLAGVRQVRPPAVVLGAAALLAVAPVALLALAVLLAGQLLGSDLWGVVRVVGLVPVVGVPVLLAALAWRGLKRVVHTGSYADGFFLARLGVVGLLVYTAALVAMLLGDDRPAPWTAVLPYVVVAYLWLPWVLLRLPAARAWPQRVALRHGTAVADELEAQLLCAARQHPGGQVLRCPTTPPLVRHVLQPVADASGEGWQLSWRCPTCGQPVPTLARLAPAGGGTGLGGADWLFLTWAAADATAADPAGLDGPELARHAFAADAGVLAAERLLELVPAGRPRVPVLRRHGRAMSPLPESWDRSAIEQGLQVARARRDAARHELARRGAG</sequence>
<accession>A0ABU8E7G5</accession>
<gene>
    <name evidence="2" type="ORF">UXQ13_14060</name>
</gene>
<keyword evidence="1" id="KW-1133">Transmembrane helix</keyword>
<keyword evidence="1" id="KW-0812">Transmembrane</keyword>
<proteinExistence type="predicted"/>
<dbReference type="RefSeq" id="WP_225233132.1">
    <property type="nucleotide sequence ID" value="NZ_JBAPLV010000015.1"/>
</dbReference>
<evidence type="ECO:0000313" key="3">
    <source>
        <dbReference type="Proteomes" id="UP001373496"/>
    </source>
</evidence>
<evidence type="ECO:0008006" key="4">
    <source>
        <dbReference type="Google" id="ProtNLM"/>
    </source>
</evidence>
<keyword evidence="3" id="KW-1185">Reference proteome</keyword>
<feature type="transmembrane region" description="Helical" evidence="1">
    <location>
        <begin position="42"/>
        <end position="65"/>
    </location>
</feature>